<dbReference type="CDD" id="cd04275">
    <property type="entry name" value="ZnMc_pappalysin_like"/>
    <property type="match status" value="1"/>
</dbReference>
<keyword evidence="8" id="KW-1015">Disulfide bond</keyword>
<dbReference type="PANTHER" id="PTHR47466">
    <property type="match status" value="1"/>
</dbReference>
<sequence length="207" mass="22971">MNRSPSFGISTQIQVIPVYFHVVSEGTTVLSGNILPWTIDEQMRVLNETFEGTGVQFILAGVDRTVNAAWYHKAYPGNAENEEMMLALRKGGVADLNFYSVKYVISFHISVGTHEVGHWLGLLHPFEVPEGSSGCEDVGGDYVDDTPAENGPAMFCPIGRDSCPGGGPDPIHNYMDYTDDYCRFEFTPGQVRRLQALTRHYRGISFN</sequence>
<proteinExistence type="inferred from homology"/>
<reference evidence="10 11" key="1">
    <citation type="journal article" date="2018" name="Evol. Lett.">
        <title>Horizontal gene cluster transfer increased hallucinogenic mushroom diversity.</title>
        <authorList>
            <person name="Reynolds H.T."/>
            <person name="Vijayakumar V."/>
            <person name="Gluck-Thaler E."/>
            <person name="Korotkin H.B."/>
            <person name="Matheny P.B."/>
            <person name="Slot J.C."/>
        </authorList>
    </citation>
    <scope>NUCLEOTIDE SEQUENCE [LARGE SCALE GENOMIC DNA]</scope>
    <source>
        <strain evidence="10 11">2629</strain>
    </source>
</reference>
<evidence type="ECO:0000256" key="6">
    <source>
        <dbReference type="ARBA" id="ARBA00022833"/>
    </source>
</evidence>
<evidence type="ECO:0000313" key="11">
    <source>
        <dbReference type="Proteomes" id="UP000284842"/>
    </source>
</evidence>
<evidence type="ECO:0000256" key="4">
    <source>
        <dbReference type="ARBA" id="ARBA00022729"/>
    </source>
</evidence>
<evidence type="ECO:0000256" key="1">
    <source>
        <dbReference type="ARBA" id="ARBA00008721"/>
    </source>
</evidence>
<name>A0A409YXE5_9AGAR</name>
<evidence type="ECO:0000259" key="9">
    <source>
        <dbReference type="Pfam" id="PF05572"/>
    </source>
</evidence>
<keyword evidence="4" id="KW-0732">Signal</keyword>
<dbReference type="PANTHER" id="PTHR47466:SF1">
    <property type="entry name" value="METALLOPROTEASE MEP1 (AFU_ORTHOLOGUE AFUA_1G07730)-RELATED"/>
    <property type="match status" value="1"/>
</dbReference>
<dbReference type="GO" id="GO:0006508">
    <property type="term" value="P:proteolysis"/>
    <property type="evidence" value="ECO:0007669"/>
    <property type="project" value="UniProtKB-KW"/>
</dbReference>
<comment type="similarity">
    <text evidence="1">Belongs to the peptidase M43B family.</text>
</comment>
<accession>A0A409YXE5</accession>
<keyword evidence="11" id="KW-1185">Reference proteome</keyword>
<dbReference type="InterPro" id="IPR024079">
    <property type="entry name" value="MetalloPept_cat_dom_sf"/>
</dbReference>
<dbReference type="Proteomes" id="UP000284842">
    <property type="component" value="Unassembled WGS sequence"/>
</dbReference>
<organism evidence="10 11">
    <name type="scientific">Panaeolus cyanescens</name>
    <dbReference type="NCBI Taxonomy" id="181874"/>
    <lineage>
        <taxon>Eukaryota</taxon>
        <taxon>Fungi</taxon>
        <taxon>Dikarya</taxon>
        <taxon>Basidiomycota</taxon>
        <taxon>Agaricomycotina</taxon>
        <taxon>Agaricomycetes</taxon>
        <taxon>Agaricomycetidae</taxon>
        <taxon>Agaricales</taxon>
        <taxon>Agaricineae</taxon>
        <taxon>Galeropsidaceae</taxon>
        <taxon>Panaeolus</taxon>
    </lineage>
</organism>
<protein>
    <recommendedName>
        <fullName evidence="9">Peptidase M43 pregnancy-associated plasma-A domain-containing protein</fullName>
    </recommendedName>
</protein>
<keyword evidence="2" id="KW-0645">Protease</keyword>
<dbReference type="AlphaFoldDB" id="A0A409YXE5"/>
<dbReference type="EMBL" id="NHTK01000374">
    <property type="protein sequence ID" value="PPR07660.1"/>
    <property type="molecule type" value="Genomic_DNA"/>
</dbReference>
<evidence type="ECO:0000256" key="3">
    <source>
        <dbReference type="ARBA" id="ARBA00022723"/>
    </source>
</evidence>
<comment type="caution">
    <text evidence="10">The sequence shown here is derived from an EMBL/GenBank/DDBJ whole genome shotgun (WGS) entry which is preliminary data.</text>
</comment>
<dbReference type="InterPro" id="IPR008754">
    <property type="entry name" value="Peptidase_M43"/>
</dbReference>
<keyword evidence="6" id="KW-0862">Zinc</keyword>
<dbReference type="GO" id="GO:0008237">
    <property type="term" value="F:metallopeptidase activity"/>
    <property type="evidence" value="ECO:0007669"/>
    <property type="project" value="UniProtKB-KW"/>
</dbReference>
<keyword evidence="7" id="KW-0482">Metalloprotease</keyword>
<dbReference type="Pfam" id="PF05572">
    <property type="entry name" value="Peptidase_M43"/>
    <property type="match status" value="1"/>
</dbReference>
<evidence type="ECO:0000256" key="8">
    <source>
        <dbReference type="ARBA" id="ARBA00023157"/>
    </source>
</evidence>
<evidence type="ECO:0000256" key="2">
    <source>
        <dbReference type="ARBA" id="ARBA00022670"/>
    </source>
</evidence>
<evidence type="ECO:0000256" key="7">
    <source>
        <dbReference type="ARBA" id="ARBA00023049"/>
    </source>
</evidence>
<evidence type="ECO:0000313" key="10">
    <source>
        <dbReference type="EMBL" id="PPR07660.1"/>
    </source>
</evidence>
<dbReference type="InParanoid" id="A0A409YXE5"/>
<dbReference type="Gene3D" id="3.40.390.10">
    <property type="entry name" value="Collagenase (Catalytic Domain)"/>
    <property type="match status" value="2"/>
</dbReference>
<dbReference type="OrthoDB" id="536211at2759"/>
<feature type="domain" description="Peptidase M43 pregnancy-associated plasma-A" evidence="9">
    <location>
        <begin position="106"/>
        <end position="196"/>
    </location>
</feature>
<dbReference type="SUPFAM" id="SSF55486">
    <property type="entry name" value="Metalloproteases ('zincins'), catalytic domain"/>
    <property type="match status" value="1"/>
</dbReference>
<keyword evidence="5" id="KW-0378">Hydrolase</keyword>
<evidence type="ECO:0000256" key="5">
    <source>
        <dbReference type="ARBA" id="ARBA00022801"/>
    </source>
</evidence>
<gene>
    <name evidence="10" type="ORF">CVT24_003828</name>
</gene>
<dbReference type="GO" id="GO:0046872">
    <property type="term" value="F:metal ion binding"/>
    <property type="evidence" value="ECO:0007669"/>
    <property type="project" value="UniProtKB-KW"/>
</dbReference>
<keyword evidence="3" id="KW-0479">Metal-binding</keyword>